<name>A0A0B7JWB4_BIOOC</name>
<dbReference type="GO" id="GO:0005737">
    <property type="term" value="C:cytoplasm"/>
    <property type="evidence" value="ECO:0007669"/>
    <property type="project" value="TreeGrafter"/>
</dbReference>
<protein>
    <recommendedName>
        <fullName evidence="6">Prefoldin subunit 6</fullName>
    </recommendedName>
</protein>
<feature type="coiled-coil region" evidence="3">
    <location>
        <begin position="81"/>
        <end position="108"/>
    </location>
</feature>
<dbReference type="Gene3D" id="1.10.287.370">
    <property type="match status" value="1"/>
</dbReference>
<dbReference type="GO" id="GO:0051131">
    <property type="term" value="P:chaperone-mediated protein complex assembly"/>
    <property type="evidence" value="ECO:0007669"/>
    <property type="project" value="TreeGrafter"/>
</dbReference>
<keyword evidence="2" id="KW-0143">Chaperone</keyword>
<feature type="coiled-coil region" evidence="3">
    <location>
        <begin position="3"/>
        <end position="37"/>
    </location>
</feature>
<reference evidence="4" key="1">
    <citation type="submission" date="2015-01" db="EMBL/GenBank/DDBJ databases">
        <authorList>
            <person name="Durling Mikael"/>
        </authorList>
    </citation>
    <scope>NUCLEOTIDE SEQUENCE</scope>
</reference>
<evidence type="ECO:0000256" key="3">
    <source>
        <dbReference type="SAM" id="Coils"/>
    </source>
</evidence>
<sequence>MASADSQARLQALTDEFQKLQQDLQTTVAARQKLEGQKQENTGVKNEFASMDEDETIYKLVGPVLLKQEKQEAVSTINGRLDFIDKEIARLEGVLKEQQESAEKKKMEIIQIQSAAQSAAAEAGKGQ</sequence>
<dbReference type="SUPFAM" id="SSF46579">
    <property type="entry name" value="Prefoldin"/>
    <property type="match status" value="1"/>
</dbReference>
<dbReference type="FunFam" id="1.10.287.370:FF:000003">
    <property type="entry name" value="Prefoldin subunit 6"/>
    <property type="match status" value="1"/>
</dbReference>
<proteinExistence type="inferred from homology"/>
<evidence type="ECO:0000256" key="1">
    <source>
        <dbReference type="ARBA" id="ARBA00008045"/>
    </source>
</evidence>
<dbReference type="Proteomes" id="UP000616885">
    <property type="component" value="Unassembled WGS sequence"/>
</dbReference>
<evidence type="ECO:0000313" key="5">
    <source>
        <dbReference type="EMBL" id="KAF9756287.1"/>
    </source>
</evidence>
<comment type="similarity">
    <text evidence="1">Belongs to the prefoldin subunit beta family.</text>
</comment>
<gene>
    <name evidence="4" type="ORF">BN869_000005370_1</name>
    <name evidence="5" type="ORF">IM811_007231</name>
</gene>
<dbReference type="GO" id="GO:0006457">
    <property type="term" value="P:protein folding"/>
    <property type="evidence" value="ECO:0007669"/>
    <property type="project" value="InterPro"/>
</dbReference>
<dbReference type="AlphaFoldDB" id="A0A0B7JWB4"/>
<reference evidence="5" key="2">
    <citation type="submission" date="2020-10" db="EMBL/GenBank/DDBJ databases">
        <title>High-Quality Genome Resource of Clonostachys rosea strain S41 by Oxford Nanopore Long-Read Sequencing.</title>
        <authorList>
            <person name="Wang H."/>
        </authorList>
    </citation>
    <scope>NUCLEOTIDE SEQUENCE</scope>
    <source>
        <strain evidence="5">S41</strain>
    </source>
</reference>
<dbReference type="Pfam" id="PF01920">
    <property type="entry name" value="Prefoldin_2"/>
    <property type="match status" value="1"/>
</dbReference>
<accession>A0A0B7JWB4</accession>
<dbReference type="PANTHER" id="PTHR21431">
    <property type="entry name" value="PREFOLDIN SUBUNIT 6"/>
    <property type="match status" value="1"/>
</dbReference>
<dbReference type="EMBL" id="JADCTT010000002">
    <property type="protein sequence ID" value="KAF9756287.1"/>
    <property type="molecule type" value="Genomic_DNA"/>
</dbReference>
<dbReference type="PANTHER" id="PTHR21431:SF0">
    <property type="entry name" value="PREFOLDIN SUBUNIT 6"/>
    <property type="match status" value="1"/>
</dbReference>
<organism evidence="4">
    <name type="scientific">Bionectria ochroleuca</name>
    <name type="common">Gliocladium roseum</name>
    <dbReference type="NCBI Taxonomy" id="29856"/>
    <lineage>
        <taxon>Eukaryota</taxon>
        <taxon>Fungi</taxon>
        <taxon>Dikarya</taxon>
        <taxon>Ascomycota</taxon>
        <taxon>Pezizomycotina</taxon>
        <taxon>Sordariomycetes</taxon>
        <taxon>Hypocreomycetidae</taxon>
        <taxon>Hypocreales</taxon>
        <taxon>Bionectriaceae</taxon>
        <taxon>Clonostachys</taxon>
    </lineage>
</organism>
<dbReference type="GO" id="GO:0051087">
    <property type="term" value="F:protein-folding chaperone binding"/>
    <property type="evidence" value="ECO:0007669"/>
    <property type="project" value="TreeGrafter"/>
</dbReference>
<dbReference type="InterPro" id="IPR002777">
    <property type="entry name" value="PFD_beta-like"/>
</dbReference>
<evidence type="ECO:0000313" key="4">
    <source>
        <dbReference type="EMBL" id="CEO49313.1"/>
    </source>
</evidence>
<dbReference type="EMBL" id="CDPU01000013">
    <property type="protein sequence ID" value="CEO49313.1"/>
    <property type="molecule type" value="Genomic_DNA"/>
</dbReference>
<dbReference type="GO" id="GO:0051082">
    <property type="term" value="F:unfolded protein binding"/>
    <property type="evidence" value="ECO:0007669"/>
    <property type="project" value="InterPro"/>
</dbReference>
<dbReference type="InterPro" id="IPR009053">
    <property type="entry name" value="Prefoldin"/>
</dbReference>
<evidence type="ECO:0008006" key="6">
    <source>
        <dbReference type="Google" id="ProtNLM"/>
    </source>
</evidence>
<evidence type="ECO:0000256" key="2">
    <source>
        <dbReference type="ARBA" id="ARBA00023186"/>
    </source>
</evidence>
<dbReference type="GO" id="GO:0016272">
    <property type="term" value="C:prefoldin complex"/>
    <property type="evidence" value="ECO:0007669"/>
    <property type="project" value="InterPro"/>
</dbReference>
<keyword evidence="3" id="KW-0175">Coiled coil</keyword>
<dbReference type="CDD" id="cd23161">
    <property type="entry name" value="Prefoldin_6"/>
    <property type="match status" value="1"/>
</dbReference>